<evidence type="ECO:0000256" key="1">
    <source>
        <dbReference type="ARBA" id="ARBA00022679"/>
    </source>
</evidence>
<dbReference type="SUPFAM" id="SSF53756">
    <property type="entry name" value="UDP-Glycosyltransferase/glycogen phosphorylase"/>
    <property type="match status" value="1"/>
</dbReference>
<dbReference type="PANTHER" id="PTHR46401">
    <property type="entry name" value="GLYCOSYLTRANSFERASE WBBK-RELATED"/>
    <property type="match status" value="1"/>
</dbReference>
<sequence length="379" mass="44277">MNVIIDNLVFAWQKSGGISVVWYEIIKRLLKCNSLTHKISFINTKGVKDNIFYQRLHVPTELIIDTQKRIGFNIKRYIPISIKCKEPFIFHSTYYRVCMNHHAINIITVHDFTYERYSKGLRKAIHCFTKKYAINKADYIICISENTKKDLLKDYIICISENTKKDLLKYNPNINKDRILVIYNGASDDFFVIKNELSRYTKNGEQFLVFVGNRVHYKNFELACKVAAEAKIKLKIVGSKLTNEEQINTQQILGDNYEELGYITNDELNELYNAAFALIYPSSYEGFGLPIVEAQKSGCPVLALKNSSIEEIIGDKEQLIDSPSINHFIRQINKLKDNTYRQQIIKKGIKNAETYSWEKTFQEYLDLYNEIERKFEFRA</sequence>
<feature type="domain" description="Glycosyl transferase family 1" evidence="2">
    <location>
        <begin position="202"/>
        <end position="350"/>
    </location>
</feature>
<comment type="caution">
    <text evidence="3">The sequence shown here is derived from an EMBL/GenBank/DDBJ whole genome shotgun (WGS) entry which is preliminary data.</text>
</comment>
<dbReference type="InterPro" id="IPR001296">
    <property type="entry name" value="Glyco_trans_1"/>
</dbReference>
<evidence type="ECO:0000313" key="4">
    <source>
        <dbReference type="Proteomes" id="UP000286211"/>
    </source>
</evidence>
<name>A0A415EUX2_9BACT</name>
<gene>
    <name evidence="3" type="ORF">DW079_14145</name>
</gene>
<dbReference type="PANTHER" id="PTHR46401:SF2">
    <property type="entry name" value="GLYCOSYLTRANSFERASE WBBK-RELATED"/>
    <property type="match status" value="1"/>
</dbReference>
<dbReference type="GO" id="GO:0016757">
    <property type="term" value="F:glycosyltransferase activity"/>
    <property type="evidence" value="ECO:0007669"/>
    <property type="project" value="InterPro"/>
</dbReference>
<accession>A0A415EUX2</accession>
<dbReference type="CDD" id="cd03809">
    <property type="entry name" value="GT4_MtfB-like"/>
    <property type="match status" value="1"/>
</dbReference>
<dbReference type="GO" id="GO:0009103">
    <property type="term" value="P:lipopolysaccharide biosynthetic process"/>
    <property type="evidence" value="ECO:0007669"/>
    <property type="project" value="TreeGrafter"/>
</dbReference>
<keyword evidence="1 3" id="KW-0808">Transferase</keyword>
<organism evidence="3 4">
    <name type="scientific">Segatella copri</name>
    <dbReference type="NCBI Taxonomy" id="165179"/>
    <lineage>
        <taxon>Bacteria</taxon>
        <taxon>Pseudomonadati</taxon>
        <taxon>Bacteroidota</taxon>
        <taxon>Bacteroidia</taxon>
        <taxon>Bacteroidales</taxon>
        <taxon>Prevotellaceae</taxon>
        <taxon>Segatella</taxon>
    </lineage>
</organism>
<proteinExistence type="predicted"/>
<protein>
    <submittedName>
        <fullName evidence="3">Glycosyltransferase family 1 protein</fullName>
    </submittedName>
</protein>
<reference evidence="3 4" key="1">
    <citation type="submission" date="2018-08" db="EMBL/GenBank/DDBJ databases">
        <title>A genome reference for cultivated species of the human gut microbiota.</title>
        <authorList>
            <person name="Zou Y."/>
            <person name="Xue W."/>
            <person name="Luo G."/>
        </authorList>
    </citation>
    <scope>NUCLEOTIDE SEQUENCE [LARGE SCALE GENOMIC DNA]</scope>
    <source>
        <strain evidence="3 4">AF46-2NS</strain>
    </source>
</reference>
<dbReference type="Proteomes" id="UP000286211">
    <property type="component" value="Unassembled WGS sequence"/>
</dbReference>
<dbReference type="Pfam" id="PF00534">
    <property type="entry name" value="Glycos_transf_1"/>
    <property type="match status" value="1"/>
</dbReference>
<evidence type="ECO:0000313" key="3">
    <source>
        <dbReference type="EMBL" id="RHK07118.1"/>
    </source>
</evidence>
<dbReference type="Gene3D" id="3.40.50.2000">
    <property type="entry name" value="Glycogen Phosphorylase B"/>
    <property type="match status" value="2"/>
</dbReference>
<evidence type="ECO:0000259" key="2">
    <source>
        <dbReference type="Pfam" id="PF00534"/>
    </source>
</evidence>
<dbReference type="EMBL" id="QRNB01000128">
    <property type="protein sequence ID" value="RHK07118.1"/>
    <property type="molecule type" value="Genomic_DNA"/>
</dbReference>
<dbReference type="AlphaFoldDB" id="A0A415EUX2"/>